<evidence type="ECO:0000313" key="5">
    <source>
        <dbReference type="Proteomes" id="UP001437256"/>
    </source>
</evidence>
<feature type="chain" id="PRO_5046342260" evidence="3">
    <location>
        <begin position="26"/>
        <end position="261"/>
    </location>
</feature>
<keyword evidence="2" id="KW-1133">Transmembrane helix</keyword>
<feature type="signal peptide" evidence="3">
    <location>
        <begin position="1"/>
        <end position="25"/>
    </location>
</feature>
<evidence type="ECO:0000256" key="3">
    <source>
        <dbReference type="SAM" id="SignalP"/>
    </source>
</evidence>
<dbReference type="EMBL" id="JBBXMP010000035">
    <property type="protein sequence ID" value="KAL0066468.1"/>
    <property type="molecule type" value="Genomic_DNA"/>
</dbReference>
<feature type="transmembrane region" description="Helical" evidence="2">
    <location>
        <begin position="202"/>
        <end position="226"/>
    </location>
</feature>
<reference evidence="4 5" key="1">
    <citation type="submission" date="2024-05" db="EMBL/GenBank/DDBJ databases">
        <title>A draft genome resource for the thread blight pathogen Marasmius tenuissimus strain MS-2.</title>
        <authorList>
            <person name="Yulfo-Soto G.E."/>
            <person name="Baruah I.K."/>
            <person name="Amoako-Attah I."/>
            <person name="Bukari Y."/>
            <person name="Meinhardt L.W."/>
            <person name="Bailey B.A."/>
            <person name="Cohen S.P."/>
        </authorList>
    </citation>
    <scope>NUCLEOTIDE SEQUENCE [LARGE SCALE GENOMIC DNA]</scope>
    <source>
        <strain evidence="4 5">MS-2</strain>
    </source>
</reference>
<proteinExistence type="predicted"/>
<sequence>MTRPSLVGLSVVLLQTGLNFPWVAAQDTSATCVLASLQWSFNSAKQSPCSVASSLRGVCNGGSYDVKALPSGHQYLGPSIDAANSCECNTVTYSLMSACGLCQNGTAITWKEWSGNCPMVAIGTYPQPIPQDVRVPGWAYLDVKTSDVFNADVAKEHADAPESTFLPPPSSTVPPTTATSEPISTSSTTTGDTSTNDQRDKLINIIVSSLLGALLLIGSLITFCLWRRRKTRREAERANQPTTSPESPTSTSSVEKQPIGP</sequence>
<gene>
    <name evidence="4" type="ORF">AAF712_006511</name>
</gene>
<feature type="region of interest" description="Disordered" evidence="1">
    <location>
        <begin position="158"/>
        <end position="196"/>
    </location>
</feature>
<feature type="region of interest" description="Disordered" evidence="1">
    <location>
        <begin position="233"/>
        <end position="261"/>
    </location>
</feature>
<keyword evidence="2" id="KW-0472">Membrane</keyword>
<evidence type="ECO:0000256" key="2">
    <source>
        <dbReference type="SAM" id="Phobius"/>
    </source>
</evidence>
<organism evidence="4 5">
    <name type="scientific">Marasmius tenuissimus</name>
    <dbReference type="NCBI Taxonomy" id="585030"/>
    <lineage>
        <taxon>Eukaryota</taxon>
        <taxon>Fungi</taxon>
        <taxon>Dikarya</taxon>
        <taxon>Basidiomycota</taxon>
        <taxon>Agaricomycotina</taxon>
        <taxon>Agaricomycetes</taxon>
        <taxon>Agaricomycetidae</taxon>
        <taxon>Agaricales</taxon>
        <taxon>Marasmiineae</taxon>
        <taxon>Marasmiaceae</taxon>
        <taxon>Marasmius</taxon>
    </lineage>
</organism>
<accession>A0ABR3A0D0</accession>
<comment type="caution">
    <text evidence="4">The sequence shown here is derived from an EMBL/GenBank/DDBJ whole genome shotgun (WGS) entry which is preliminary data.</text>
</comment>
<feature type="compositionally biased region" description="Low complexity" evidence="1">
    <location>
        <begin position="241"/>
        <end position="253"/>
    </location>
</feature>
<name>A0ABR3A0D0_9AGAR</name>
<protein>
    <submittedName>
        <fullName evidence="4">Uncharacterized protein</fullName>
    </submittedName>
</protein>
<keyword evidence="3" id="KW-0732">Signal</keyword>
<keyword evidence="5" id="KW-1185">Reference proteome</keyword>
<feature type="compositionally biased region" description="Low complexity" evidence="1">
    <location>
        <begin position="173"/>
        <end position="195"/>
    </location>
</feature>
<dbReference type="Proteomes" id="UP001437256">
    <property type="component" value="Unassembled WGS sequence"/>
</dbReference>
<keyword evidence="2" id="KW-0812">Transmembrane</keyword>
<evidence type="ECO:0000256" key="1">
    <source>
        <dbReference type="SAM" id="MobiDB-lite"/>
    </source>
</evidence>
<evidence type="ECO:0000313" key="4">
    <source>
        <dbReference type="EMBL" id="KAL0066468.1"/>
    </source>
</evidence>